<proteinExistence type="predicted"/>
<dbReference type="EMBL" id="UYRU01067213">
    <property type="protein sequence ID" value="VDN16822.1"/>
    <property type="molecule type" value="Genomic_DNA"/>
</dbReference>
<keyword evidence="3" id="KW-1185">Reference proteome</keyword>
<evidence type="ECO:0000313" key="3">
    <source>
        <dbReference type="Proteomes" id="UP000281553"/>
    </source>
</evidence>
<dbReference type="AlphaFoldDB" id="A0A3P7P9R2"/>
<accession>A0A3P7P9R2</accession>
<reference evidence="2 3" key="1">
    <citation type="submission" date="2018-11" db="EMBL/GenBank/DDBJ databases">
        <authorList>
            <consortium name="Pathogen Informatics"/>
        </authorList>
    </citation>
    <scope>NUCLEOTIDE SEQUENCE [LARGE SCALE GENOMIC DNA]</scope>
</reference>
<feature type="region of interest" description="Disordered" evidence="1">
    <location>
        <begin position="33"/>
        <end position="68"/>
    </location>
</feature>
<gene>
    <name evidence="2" type="ORF">DILT_LOCUS12653</name>
</gene>
<evidence type="ECO:0000313" key="2">
    <source>
        <dbReference type="EMBL" id="VDN16822.1"/>
    </source>
</evidence>
<protein>
    <submittedName>
        <fullName evidence="2">Uncharacterized protein</fullName>
    </submittedName>
</protein>
<name>A0A3P7P9R2_DIBLA</name>
<organism evidence="2 3">
    <name type="scientific">Dibothriocephalus latus</name>
    <name type="common">Fish tapeworm</name>
    <name type="synonym">Diphyllobothrium latum</name>
    <dbReference type="NCBI Taxonomy" id="60516"/>
    <lineage>
        <taxon>Eukaryota</taxon>
        <taxon>Metazoa</taxon>
        <taxon>Spiralia</taxon>
        <taxon>Lophotrochozoa</taxon>
        <taxon>Platyhelminthes</taxon>
        <taxon>Cestoda</taxon>
        <taxon>Eucestoda</taxon>
        <taxon>Diphyllobothriidea</taxon>
        <taxon>Diphyllobothriidae</taxon>
        <taxon>Dibothriocephalus</taxon>
    </lineage>
</organism>
<dbReference type="Proteomes" id="UP000281553">
    <property type="component" value="Unassembled WGS sequence"/>
</dbReference>
<sequence length="68" mass="7699">MRTERSLVEQELRKQRRAPSDISIRDLLAKPAMLEAEDDEEEGADVRIKETPSGKEKGAHKEPVASRL</sequence>
<feature type="compositionally biased region" description="Basic and acidic residues" evidence="1">
    <location>
        <begin position="44"/>
        <end position="68"/>
    </location>
</feature>
<evidence type="ECO:0000256" key="1">
    <source>
        <dbReference type="SAM" id="MobiDB-lite"/>
    </source>
</evidence>